<gene>
    <name evidence="3" type="ORF">PMG11_10657</name>
</gene>
<dbReference type="Proteomes" id="UP000042958">
    <property type="component" value="Unassembled WGS sequence"/>
</dbReference>
<dbReference type="AlphaFoldDB" id="A0A0F7TZK4"/>
<dbReference type="Gene3D" id="3.40.50.1820">
    <property type="entry name" value="alpha/beta hydrolase"/>
    <property type="match status" value="1"/>
</dbReference>
<dbReference type="Pfam" id="PF12697">
    <property type="entry name" value="Abhydrolase_6"/>
    <property type="match status" value="1"/>
</dbReference>
<dbReference type="SUPFAM" id="SSF53474">
    <property type="entry name" value="alpha/beta-Hydrolases"/>
    <property type="match status" value="1"/>
</dbReference>
<dbReference type="GO" id="GO:0017000">
    <property type="term" value="P:antibiotic biosynthetic process"/>
    <property type="evidence" value="ECO:0007669"/>
    <property type="project" value="UniProtKB-ARBA"/>
</dbReference>
<dbReference type="InterPro" id="IPR000073">
    <property type="entry name" value="AB_hydrolase_1"/>
</dbReference>
<dbReference type="InterPro" id="IPR051411">
    <property type="entry name" value="Polyketide_trans_af380"/>
</dbReference>
<evidence type="ECO:0000313" key="4">
    <source>
        <dbReference type="Proteomes" id="UP000042958"/>
    </source>
</evidence>
<evidence type="ECO:0000259" key="2">
    <source>
        <dbReference type="Pfam" id="PF12697"/>
    </source>
</evidence>
<dbReference type="Gene3D" id="1.10.10.800">
    <property type="match status" value="1"/>
</dbReference>
<dbReference type="ESTHER" id="penbi-a0a0f7tzk4">
    <property type="family name" value="Thiohydrolase"/>
</dbReference>
<evidence type="ECO:0000313" key="3">
    <source>
        <dbReference type="EMBL" id="CEJ62149.1"/>
    </source>
</evidence>
<dbReference type="InterPro" id="IPR029058">
    <property type="entry name" value="AB_hydrolase_fold"/>
</dbReference>
<dbReference type="PANTHER" id="PTHR47751">
    <property type="entry name" value="SUPERFAMILY HYDROLASE, PUTATIVE (AFU_ORTHOLOGUE AFUA_2G16580)-RELATED"/>
    <property type="match status" value="1"/>
</dbReference>
<dbReference type="GO" id="GO:0072330">
    <property type="term" value="P:monocarboxylic acid biosynthetic process"/>
    <property type="evidence" value="ECO:0007669"/>
    <property type="project" value="UniProtKB-ARBA"/>
</dbReference>
<dbReference type="STRING" id="104259.A0A0F7TZK4"/>
<keyword evidence="4" id="KW-1185">Reference proteome</keyword>
<proteinExistence type="inferred from homology"/>
<dbReference type="PANTHER" id="PTHR47751:SF2">
    <property type="entry name" value="DLTD N-TERMINAL DOMAIN PROTEIN (AFU_ORTHOLOGUE AFUA_8G00380)-RELATED"/>
    <property type="match status" value="1"/>
</dbReference>
<feature type="domain" description="AB hydrolase-1" evidence="2">
    <location>
        <begin position="50"/>
        <end position="271"/>
    </location>
</feature>
<evidence type="ECO:0000256" key="1">
    <source>
        <dbReference type="ARBA" id="ARBA00029464"/>
    </source>
</evidence>
<dbReference type="EMBL" id="CDHK01000014">
    <property type="protein sequence ID" value="CEJ62149.1"/>
    <property type="molecule type" value="Genomic_DNA"/>
</dbReference>
<organism evidence="3 4">
    <name type="scientific">Penicillium brasilianum</name>
    <dbReference type="NCBI Taxonomy" id="104259"/>
    <lineage>
        <taxon>Eukaryota</taxon>
        <taxon>Fungi</taxon>
        <taxon>Dikarya</taxon>
        <taxon>Ascomycota</taxon>
        <taxon>Pezizomycotina</taxon>
        <taxon>Eurotiomycetes</taxon>
        <taxon>Eurotiomycetidae</taxon>
        <taxon>Eurotiales</taxon>
        <taxon>Aspergillaceae</taxon>
        <taxon>Penicillium</taxon>
    </lineage>
</organism>
<protein>
    <recommendedName>
        <fullName evidence="2">AB hydrolase-1 domain-containing protein</fullName>
    </recommendedName>
</protein>
<accession>A0A0F7TZK4</accession>
<comment type="similarity">
    <text evidence="1">Belongs to the polyketide transferase af380 family.</text>
</comment>
<sequence length="300" mass="33585">MSSVQKIEFQTVDGITLRGHLFQAGKQGPAVIMTPGFNMVKEICLPDIAAEFQRNGITALIYDPRNYGESHGSPRNQLDPLKHAEDYSDAFTFLAKQPCVDSTQIYFWGWSYSGSICLGAASLDVRIRGAIVLCPWVNDVVSPDTAHKAMKKFLRDRESQLQGNPPFYIPIVDSTGANPVGWGPALGQEMYRSVARYKETIAPNFEPKITLQSYFKMLQWNPYSMLRFLDSTPVLMVVPELDHVCPPQIQRDVFDSVMAPKRIFNAEGCGHEDVAVGDKSGPSLECQLQFIRDVQFGRFP</sequence>
<name>A0A0F7TZK4_PENBI</name>
<reference evidence="4" key="1">
    <citation type="journal article" date="2015" name="Genome Announc.">
        <title>Draft genome sequence of the fungus Penicillium brasilianum MG11.</title>
        <authorList>
            <person name="Horn F."/>
            <person name="Linde J."/>
            <person name="Mattern D.J."/>
            <person name="Walther G."/>
            <person name="Guthke R."/>
            <person name="Brakhage A.A."/>
            <person name="Valiante V."/>
        </authorList>
    </citation>
    <scope>NUCLEOTIDE SEQUENCE [LARGE SCALE GENOMIC DNA]</scope>
    <source>
        <strain evidence="4">MG11</strain>
    </source>
</reference>
<dbReference type="OrthoDB" id="2498029at2759"/>